<evidence type="ECO:0000313" key="1">
    <source>
        <dbReference type="EMBL" id="THZ77470.1"/>
    </source>
</evidence>
<gene>
    <name evidence="1" type="ORF">D6C84_08482</name>
</gene>
<organism evidence="1 2">
    <name type="scientific">Aureobasidium pullulans</name>
    <name type="common">Black yeast</name>
    <name type="synonym">Pullularia pullulans</name>
    <dbReference type="NCBI Taxonomy" id="5580"/>
    <lineage>
        <taxon>Eukaryota</taxon>
        <taxon>Fungi</taxon>
        <taxon>Dikarya</taxon>
        <taxon>Ascomycota</taxon>
        <taxon>Pezizomycotina</taxon>
        <taxon>Dothideomycetes</taxon>
        <taxon>Dothideomycetidae</taxon>
        <taxon>Dothideales</taxon>
        <taxon>Saccotheciaceae</taxon>
        <taxon>Aureobasidium</taxon>
    </lineage>
</organism>
<dbReference type="AlphaFoldDB" id="A0A4S9XEI3"/>
<dbReference type="Proteomes" id="UP000310039">
    <property type="component" value="Unassembled WGS sequence"/>
</dbReference>
<proteinExistence type="predicted"/>
<sequence>MESIAMFRRIKRSREDAKKRSEEFSQSADNVALLSDQLDAASKAVTALQSYGLVKAANLQQRIVTLVEQKIGATIASSDTDIQQSAEETSSTAVKAARAKRDIENRTIIEASTKADLDQAEAITSLWRTKLLLSYYQVIVAERKSTSSQ</sequence>
<protein>
    <submittedName>
        <fullName evidence="1">Uncharacterized protein</fullName>
    </submittedName>
</protein>
<dbReference type="EMBL" id="QZBT01000173">
    <property type="protein sequence ID" value="THZ77470.1"/>
    <property type="molecule type" value="Genomic_DNA"/>
</dbReference>
<evidence type="ECO:0000313" key="2">
    <source>
        <dbReference type="Proteomes" id="UP000310039"/>
    </source>
</evidence>
<comment type="caution">
    <text evidence="1">The sequence shown here is derived from an EMBL/GenBank/DDBJ whole genome shotgun (WGS) entry which is preliminary data.</text>
</comment>
<name>A0A4S9XEI3_AURPU</name>
<accession>A0A4S9XEI3</accession>
<reference evidence="1 2" key="1">
    <citation type="submission" date="2018-10" db="EMBL/GenBank/DDBJ databases">
        <title>Fifty Aureobasidium pullulans genomes reveal a recombining polyextremotolerant generalist.</title>
        <authorList>
            <person name="Gostincar C."/>
            <person name="Turk M."/>
            <person name="Zajc J."/>
            <person name="Gunde-Cimerman N."/>
        </authorList>
    </citation>
    <scope>NUCLEOTIDE SEQUENCE [LARGE SCALE GENOMIC DNA]</scope>
    <source>
        <strain evidence="1 2">EXF-3403</strain>
    </source>
</reference>